<dbReference type="GO" id="GO:0004784">
    <property type="term" value="F:superoxide dismutase activity"/>
    <property type="evidence" value="ECO:0007669"/>
    <property type="project" value="UniProtKB-EC"/>
</dbReference>
<dbReference type="PIRSF" id="PIRSF000349">
    <property type="entry name" value="SODismutase"/>
    <property type="match status" value="1"/>
</dbReference>
<dbReference type="PANTHER" id="PTHR11404">
    <property type="entry name" value="SUPEROXIDE DISMUTASE 2"/>
    <property type="match status" value="1"/>
</dbReference>
<dbReference type="AlphaFoldDB" id="A0A3E2BNK1"/>
<evidence type="ECO:0000313" key="7">
    <source>
        <dbReference type="EMBL" id="RFT16340.1"/>
    </source>
</evidence>
<keyword evidence="4" id="KW-0560">Oxidoreductase</keyword>
<organism evidence="7 8">
    <name type="scientific">Candidatus Saccharicenans subterraneus</name>
    <dbReference type="NCBI Taxonomy" id="2508984"/>
    <lineage>
        <taxon>Bacteria</taxon>
        <taxon>Candidatus Aminicenantota</taxon>
        <taxon>Candidatus Aminicenantia</taxon>
        <taxon>Candidatus Aminicenantales</taxon>
        <taxon>Candidatus Saccharicenantaceae</taxon>
        <taxon>Candidatus Saccharicenans</taxon>
    </lineage>
</organism>
<keyword evidence="3 5" id="KW-0479">Metal-binding</keyword>
<feature type="binding site" evidence="5">
    <location>
        <position position="195"/>
    </location>
    <ligand>
        <name>Mn(2+)</name>
        <dbReference type="ChEBI" id="CHEBI:29035"/>
    </ligand>
</feature>
<evidence type="ECO:0000256" key="3">
    <source>
        <dbReference type="ARBA" id="ARBA00022723"/>
    </source>
</evidence>
<feature type="binding site" evidence="5">
    <location>
        <position position="112"/>
    </location>
    <ligand>
        <name>Mn(2+)</name>
        <dbReference type="ChEBI" id="CHEBI:29035"/>
    </ligand>
</feature>
<dbReference type="SUPFAM" id="SSF46609">
    <property type="entry name" value="Fe,Mn superoxide dismutase (SOD), N-terminal domain"/>
    <property type="match status" value="1"/>
</dbReference>
<dbReference type="Proteomes" id="UP000257323">
    <property type="component" value="Unassembled WGS sequence"/>
</dbReference>
<protein>
    <recommendedName>
        <fullName evidence="2">superoxide dismutase</fullName>
        <ecNumber evidence="2">1.15.1.1</ecNumber>
    </recommendedName>
</protein>
<comment type="similarity">
    <text evidence="1">Belongs to the iron/manganese superoxide dismutase family.</text>
</comment>
<dbReference type="InterPro" id="IPR036314">
    <property type="entry name" value="SOD_C_sf"/>
</dbReference>
<evidence type="ECO:0000256" key="2">
    <source>
        <dbReference type="ARBA" id="ARBA00012682"/>
    </source>
</evidence>
<comment type="caution">
    <text evidence="7">The sequence shown here is derived from an EMBL/GenBank/DDBJ whole genome shotgun (WGS) entry which is preliminary data.</text>
</comment>
<evidence type="ECO:0000256" key="4">
    <source>
        <dbReference type="ARBA" id="ARBA00023002"/>
    </source>
</evidence>
<dbReference type="SUPFAM" id="SSF54719">
    <property type="entry name" value="Fe,Mn superoxide dismutase (SOD), C-terminal domain"/>
    <property type="match status" value="1"/>
</dbReference>
<dbReference type="InterPro" id="IPR019832">
    <property type="entry name" value="Mn/Fe_SOD_C"/>
</dbReference>
<name>A0A3E2BNK1_9BACT</name>
<dbReference type="EC" id="1.15.1.1" evidence="2"/>
<evidence type="ECO:0000259" key="6">
    <source>
        <dbReference type="Pfam" id="PF02777"/>
    </source>
</evidence>
<accession>A0A3E2BNK1</accession>
<reference evidence="7 8" key="1">
    <citation type="submission" date="2018-08" db="EMBL/GenBank/DDBJ databases">
        <title>Genome analysis of the thermophilic bacterium of the candidate phylum Aminicenantes from deep subsurface aquifer revealed its physiology and ecological role.</title>
        <authorList>
            <person name="Kadnikov V.V."/>
            <person name="Mardanov A.V."/>
            <person name="Beletsky A.V."/>
            <person name="Karnachuk O.V."/>
            <person name="Ravin N.V."/>
        </authorList>
    </citation>
    <scope>NUCLEOTIDE SEQUENCE [LARGE SCALE GENOMIC DNA]</scope>
    <source>
        <strain evidence="7">BY38</strain>
    </source>
</reference>
<dbReference type="GO" id="GO:0046872">
    <property type="term" value="F:metal ion binding"/>
    <property type="evidence" value="ECO:0007669"/>
    <property type="project" value="UniProtKB-KW"/>
</dbReference>
<feature type="binding site" evidence="5">
    <location>
        <position position="63"/>
    </location>
    <ligand>
        <name>Mn(2+)</name>
        <dbReference type="ChEBI" id="CHEBI:29035"/>
    </ligand>
</feature>
<dbReference type="Pfam" id="PF02777">
    <property type="entry name" value="Sod_Fe_C"/>
    <property type="match status" value="1"/>
</dbReference>
<feature type="domain" description="Manganese/iron superoxide dismutase C-terminal" evidence="6">
    <location>
        <begin position="129"/>
        <end position="228"/>
    </location>
</feature>
<dbReference type="EMBL" id="QUAH01000004">
    <property type="protein sequence ID" value="RFT16340.1"/>
    <property type="molecule type" value="Genomic_DNA"/>
</dbReference>
<feature type="binding site" evidence="5">
    <location>
        <position position="199"/>
    </location>
    <ligand>
        <name>Mn(2+)</name>
        <dbReference type="ChEBI" id="CHEBI:29035"/>
    </ligand>
</feature>
<sequence>MGGTTLKRRSFLYLAGALGVFSRAPLKILGKEKEGGKTMTYQAKDYSGLLGMPGFSETLLRNHFTLYQGYVNNTNKLLETIAQMVKDGKAGTPEFAELKRRLGWEWNGMRLHEYYFENLGGKEALAPGSKLYQKLVENFGSFELWEKEFRATGTMRGIGWVGLYQDLQSGRLLNFWINEHDVGHPAGCQLLLIMDVFEHAFITDYGLKRADYIEAFFKNLNWKAVESRLK</sequence>
<gene>
    <name evidence="7" type="ORF">OP8BY_1944</name>
</gene>
<dbReference type="InterPro" id="IPR050265">
    <property type="entry name" value="Fe/Mn_Superoxide_Dismutase"/>
</dbReference>
<proteinExistence type="inferred from homology"/>
<evidence type="ECO:0000256" key="5">
    <source>
        <dbReference type="PIRSR" id="PIRSR000349-1"/>
    </source>
</evidence>
<dbReference type="Gene3D" id="3.55.40.20">
    <property type="entry name" value="Iron/manganese superoxide dismutase, C-terminal domain"/>
    <property type="match status" value="1"/>
</dbReference>
<dbReference type="InterPro" id="IPR001189">
    <property type="entry name" value="Mn/Fe_SOD"/>
</dbReference>
<dbReference type="Gene3D" id="1.10.287.990">
    <property type="entry name" value="Fe,Mn superoxide dismutase (SOD) domain"/>
    <property type="match status" value="1"/>
</dbReference>
<dbReference type="InterPro" id="IPR036324">
    <property type="entry name" value="Mn/Fe_SOD_N_sf"/>
</dbReference>
<evidence type="ECO:0000256" key="1">
    <source>
        <dbReference type="ARBA" id="ARBA00008714"/>
    </source>
</evidence>
<evidence type="ECO:0000313" key="8">
    <source>
        <dbReference type="Proteomes" id="UP000257323"/>
    </source>
</evidence>
<dbReference type="PANTHER" id="PTHR11404:SF6">
    <property type="entry name" value="SUPEROXIDE DISMUTASE [MN], MITOCHONDRIAL"/>
    <property type="match status" value="1"/>
</dbReference>